<dbReference type="EMBL" id="KZ302014">
    <property type="protein sequence ID" value="PFH50013.1"/>
    <property type="molecule type" value="Genomic_DNA"/>
</dbReference>
<sequence>MRFLPAYLQALILVYFLPFVSAQSWCGKNYMKTEPIVPPGGQFPVPASSVNPLLALRCSQTIRPYLPGDGNDSNQPVSILVDAPVIFSHISNAKAISITNTESLSVTVTVNGQVLTKGNVPLNSTKTELPFSLSLLQPRAQAYNITCTATYDSQTFVVNSLLTYLPELPSGIGSVTKSDLRTGALLARPADGSDGPFAPVFPIGFYTQFDSYLAQNLSISAELADQGFTIVHPVPTFSSQQALDEVLDKMQAAGLYLMYDMRGTYMNSASVKKQVNSIKARPNLLLWYTADEPDGTSDPLDATLTASNLITSLDGGDGRGGAGYHPVSLVLNCQDYHYTEYTSGADIVLQDAYMVGNNVTFSTVWGTVCTKDYGDCGCDNCQGAFEDISTRMDQFRDRNFINGWERTKAVWTVPQGFGNETYWKRYPTGKEWVVESIVGINHGGLGVVSWDDPTTPDIKSSASLLAKSLKQMTRFILNASASFRQVTVSRVDVGLWTVGSETLVLASNMNDEAQSVTLADLGLPSSGATTQQIMDSGSQVMAGSGFTFESVGSGAFIVSTVNPIRDNSHANTASRIRYPLGSWMIPWSIFGLF</sequence>
<proteinExistence type="predicted"/>
<evidence type="ECO:0000313" key="2">
    <source>
        <dbReference type="EMBL" id="PFH50013.1"/>
    </source>
</evidence>
<organism evidence="2 3">
    <name type="scientific">Amanita thiersii Skay4041</name>
    <dbReference type="NCBI Taxonomy" id="703135"/>
    <lineage>
        <taxon>Eukaryota</taxon>
        <taxon>Fungi</taxon>
        <taxon>Dikarya</taxon>
        <taxon>Basidiomycota</taxon>
        <taxon>Agaricomycotina</taxon>
        <taxon>Agaricomycetes</taxon>
        <taxon>Agaricomycetidae</taxon>
        <taxon>Agaricales</taxon>
        <taxon>Pluteineae</taxon>
        <taxon>Amanitaceae</taxon>
        <taxon>Amanita</taxon>
    </lineage>
</organism>
<name>A0A2A9NQQ2_9AGAR</name>
<gene>
    <name evidence="2" type="ORF">AMATHDRAFT_62037</name>
</gene>
<keyword evidence="1" id="KW-0732">Signal</keyword>
<evidence type="ECO:0000313" key="3">
    <source>
        <dbReference type="Proteomes" id="UP000242287"/>
    </source>
</evidence>
<dbReference type="OrthoDB" id="2338662at2759"/>
<dbReference type="Proteomes" id="UP000242287">
    <property type="component" value="Unassembled WGS sequence"/>
</dbReference>
<protein>
    <recommendedName>
        <fullName evidence="4">Glycoside hydrolase family 71 protein</fullName>
    </recommendedName>
</protein>
<evidence type="ECO:0000256" key="1">
    <source>
        <dbReference type="SAM" id="SignalP"/>
    </source>
</evidence>
<evidence type="ECO:0008006" key="4">
    <source>
        <dbReference type="Google" id="ProtNLM"/>
    </source>
</evidence>
<feature type="chain" id="PRO_5012812206" description="Glycoside hydrolase family 71 protein" evidence="1">
    <location>
        <begin position="23"/>
        <end position="593"/>
    </location>
</feature>
<reference evidence="2 3" key="1">
    <citation type="submission" date="2014-02" db="EMBL/GenBank/DDBJ databases">
        <title>Transposable element dynamics among asymbiotic and ectomycorrhizal Amanita fungi.</title>
        <authorList>
            <consortium name="DOE Joint Genome Institute"/>
            <person name="Hess J."/>
            <person name="Skrede I."/>
            <person name="Wolfe B."/>
            <person name="LaButti K."/>
            <person name="Ohm R.A."/>
            <person name="Grigoriev I.V."/>
            <person name="Pringle A."/>
        </authorList>
    </citation>
    <scope>NUCLEOTIDE SEQUENCE [LARGE SCALE GENOMIC DNA]</scope>
    <source>
        <strain evidence="2 3">SKay4041</strain>
    </source>
</reference>
<feature type="signal peptide" evidence="1">
    <location>
        <begin position="1"/>
        <end position="22"/>
    </location>
</feature>
<keyword evidence="3" id="KW-1185">Reference proteome</keyword>
<dbReference type="AlphaFoldDB" id="A0A2A9NQQ2"/>
<accession>A0A2A9NQQ2</accession>
<dbReference type="STRING" id="703135.A0A2A9NQQ2"/>